<organism evidence="1 2">
    <name type="scientific">Paraburkholderia haematera</name>
    <dbReference type="NCBI Taxonomy" id="2793077"/>
    <lineage>
        <taxon>Bacteria</taxon>
        <taxon>Pseudomonadati</taxon>
        <taxon>Pseudomonadota</taxon>
        <taxon>Betaproteobacteria</taxon>
        <taxon>Burkholderiales</taxon>
        <taxon>Burkholderiaceae</taxon>
        <taxon>Paraburkholderia</taxon>
    </lineage>
</organism>
<gene>
    <name evidence="1" type="ORF">R69888_00095</name>
</gene>
<evidence type="ECO:0000313" key="2">
    <source>
        <dbReference type="Proteomes" id="UP000672526"/>
    </source>
</evidence>
<comment type="caution">
    <text evidence="1">The sequence shown here is derived from an EMBL/GenBank/DDBJ whole genome shotgun (WGS) entry which is preliminary data.</text>
</comment>
<keyword evidence="2" id="KW-1185">Reference proteome</keyword>
<dbReference type="EMBL" id="CAJNBK010000001">
    <property type="protein sequence ID" value="CAE6688314.1"/>
    <property type="molecule type" value="Genomic_DNA"/>
</dbReference>
<reference evidence="1 2" key="1">
    <citation type="submission" date="2021-02" db="EMBL/GenBank/DDBJ databases">
        <authorList>
            <person name="Vanwijnsberghe S."/>
        </authorList>
    </citation>
    <scope>NUCLEOTIDE SEQUENCE [LARGE SCALE GENOMIC DNA]</scope>
    <source>
        <strain evidence="1 2">LMG 31837</strain>
    </source>
</reference>
<accession>A0ABN7KE62</accession>
<dbReference type="Proteomes" id="UP000672526">
    <property type="component" value="Unassembled WGS sequence"/>
</dbReference>
<protein>
    <submittedName>
        <fullName evidence="1">Uncharacterized protein</fullName>
    </submittedName>
</protein>
<sequence>MVDLFDGLADDKRQLLVSIIRQIAQGFGER</sequence>
<evidence type="ECO:0000313" key="1">
    <source>
        <dbReference type="EMBL" id="CAE6688314.1"/>
    </source>
</evidence>
<proteinExistence type="predicted"/>
<name>A0ABN7KE62_9BURK</name>